<protein>
    <submittedName>
        <fullName evidence="2">Uncharacterized protein LOC115885833</fullName>
    </submittedName>
</protein>
<dbReference type="Proteomes" id="UP000504635">
    <property type="component" value="Unplaced"/>
</dbReference>
<sequence>MVIAKEPIRCKLVVDDPTINQVSKFNSLGVNISGNRNLSDEARVQANKAARISGYLRDIIWRNKFMSTESKDSTNKTCVRPVLAYSRKTSAETSKTKTILRTTEMKVLSIRGVTLRDRMRNNDTREELGVQDIVRWEDQEGVIGNTMLKQWTTIE</sequence>
<keyword evidence="1" id="KW-1185">Reference proteome</keyword>
<name>A0A6J2YC00_SITOR</name>
<dbReference type="InParanoid" id="A0A6J2YC00"/>
<reference evidence="2" key="1">
    <citation type="submission" date="2025-08" db="UniProtKB">
        <authorList>
            <consortium name="RefSeq"/>
        </authorList>
    </citation>
    <scope>IDENTIFICATION</scope>
    <source>
        <tissue evidence="2">Gonads</tissue>
    </source>
</reference>
<dbReference type="KEGG" id="soy:115885833"/>
<dbReference type="AlphaFoldDB" id="A0A6J2YC00"/>
<accession>A0A6J2YC00</accession>
<proteinExistence type="predicted"/>
<gene>
    <name evidence="2" type="primary">LOC115885833</name>
</gene>
<evidence type="ECO:0000313" key="1">
    <source>
        <dbReference type="Proteomes" id="UP000504635"/>
    </source>
</evidence>
<dbReference type="RefSeq" id="XP_030760719.1">
    <property type="nucleotide sequence ID" value="XM_030904859.1"/>
</dbReference>
<dbReference type="OrthoDB" id="6724911at2759"/>
<evidence type="ECO:0000313" key="2">
    <source>
        <dbReference type="RefSeq" id="XP_030760719.1"/>
    </source>
</evidence>
<organism evidence="1 2">
    <name type="scientific">Sitophilus oryzae</name>
    <name type="common">Rice weevil</name>
    <name type="synonym">Curculio oryzae</name>
    <dbReference type="NCBI Taxonomy" id="7048"/>
    <lineage>
        <taxon>Eukaryota</taxon>
        <taxon>Metazoa</taxon>
        <taxon>Ecdysozoa</taxon>
        <taxon>Arthropoda</taxon>
        <taxon>Hexapoda</taxon>
        <taxon>Insecta</taxon>
        <taxon>Pterygota</taxon>
        <taxon>Neoptera</taxon>
        <taxon>Endopterygota</taxon>
        <taxon>Coleoptera</taxon>
        <taxon>Polyphaga</taxon>
        <taxon>Cucujiformia</taxon>
        <taxon>Curculionidae</taxon>
        <taxon>Dryophthorinae</taxon>
        <taxon>Sitophilus</taxon>
    </lineage>
</organism>
<dbReference type="GeneID" id="115885833"/>